<dbReference type="Proteomes" id="UP001176478">
    <property type="component" value="Unassembled WGS sequence"/>
</dbReference>
<name>A0AA42K2J5_9GAMM</name>
<dbReference type="AlphaFoldDB" id="A0AA42K2J5"/>
<protein>
    <submittedName>
        <fullName evidence="1">Uncharacterized protein</fullName>
    </submittedName>
</protein>
<dbReference type="RefSeq" id="WP_164975491.1">
    <property type="nucleotide sequence ID" value="NZ_JARRYG010000009.1"/>
</dbReference>
<dbReference type="EMBL" id="JARRYG010000009">
    <property type="protein sequence ID" value="MDG4696590.1"/>
    <property type="molecule type" value="Genomic_DNA"/>
</dbReference>
<proteinExistence type="predicted"/>
<reference evidence="2" key="3">
    <citation type="journal article" date="2024" name="Int. J. Antimicrob. Agents">
        <title>Identification of a novel Providencia species showing multi-drug-resistant in three patients with hospital-acquired infection.</title>
        <authorList>
            <person name="Yang W."/>
            <person name="Chen J."/>
            <person name="Yang F."/>
            <person name="Ji P."/>
            <person name="Shen S."/>
            <person name="Yin D."/>
            <person name="Hu F."/>
        </authorList>
    </citation>
    <scope>NUCLEOTIDE SEQUENCE</scope>
    <source>
        <strain evidence="2">CRE-138-0111</strain>
    </source>
</reference>
<keyword evidence="4" id="KW-1185">Reference proteome</keyword>
<gene>
    <name evidence="1" type="ORF">P7V44_10105</name>
    <name evidence="2" type="ORF">Q5E86_01410</name>
</gene>
<evidence type="ECO:0000313" key="4">
    <source>
        <dbReference type="Proteomes" id="UP001176478"/>
    </source>
</evidence>
<reference evidence="1" key="1">
    <citation type="submission" date="2023-03" db="EMBL/GenBank/DDBJ databases">
        <title>a new species belonging to Providencia genus.</title>
        <authorList>
            <person name="Yang W."/>
            <person name="Hu F."/>
            <person name="Shen S."/>
            <person name="Ding L."/>
            <person name="Yin D."/>
        </authorList>
    </citation>
    <scope>NUCLEOTIDE SEQUENCE</scope>
    <source>
        <strain evidence="1">CRE-3FA-0001</strain>
    </source>
</reference>
<dbReference type="Proteomes" id="UP001156701">
    <property type="component" value="Unassembled WGS sequence"/>
</dbReference>
<organism evidence="1 3">
    <name type="scientific">Providencia huashanensis</name>
    <dbReference type="NCBI Taxonomy" id="3037798"/>
    <lineage>
        <taxon>Bacteria</taxon>
        <taxon>Pseudomonadati</taxon>
        <taxon>Pseudomonadota</taxon>
        <taxon>Gammaproteobacteria</taxon>
        <taxon>Enterobacterales</taxon>
        <taxon>Morganellaceae</taxon>
        <taxon>Providencia</taxon>
    </lineage>
</organism>
<sequence length="46" mass="5073">MPTINPMELISYTIANTIKMVVTPVEYIVQSGAIGDVVFISWLFIG</sequence>
<reference evidence="2" key="2">
    <citation type="submission" date="2023-07" db="EMBL/GenBank/DDBJ databases">
        <authorList>
            <person name="Yang W."/>
            <person name="Chen J."/>
            <person name="Ji P."/>
            <person name="Hu F."/>
        </authorList>
    </citation>
    <scope>NUCLEOTIDE SEQUENCE</scope>
    <source>
        <strain evidence="2">CRE-138-0111</strain>
    </source>
</reference>
<evidence type="ECO:0000313" key="3">
    <source>
        <dbReference type="Proteomes" id="UP001156701"/>
    </source>
</evidence>
<evidence type="ECO:0000313" key="2">
    <source>
        <dbReference type="EMBL" id="MDO7855050.1"/>
    </source>
</evidence>
<evidence type="ECO:0000313" key="1">
    <source>
        <dbReference type="EMBL" id="MDG4696590.1"/>
    </source>
</evidence>
<comment type="caution">
    <text evidence="1">The sequence shown here is derived from an EMBL/GenBank/DDBJ whole genome shotgun (WGS) entry which is preliminary data.</text>
</comment>
<accession>A0AA42K2J5</accession>
<dbReference type="EMBL" id="JAUQTG010000001">
    <property type="protein sequence ID" value="MDO7855050.1"/>
    <property type="molecule type" value="Genomic_DNA"/>
</dbReference>